<dbReference type="PROSITE" id="PS50893">
    <property type="entry name" value="ABC_TRANSPORTER_2"/>
    <property type="match status" value="1"/>
</dbReference>
<evidence type="ECO:0000259" key="13">
    <source>
        <dbReference type="PROSITE" id="PS50929"/>
    </source>
</evidence>
<dbReference type="PROSITE" id="PS50929">
    <property type="entry name" value="ABC_TM1F"/>
    <property type="match status" value="1"/>
</dbReference>
<keyword evidence="8 11" id="KW-0472">Membrane</keyword>
<feature type="transmembrane region" description="Helical" evidence="11">
    <location>
        <begin position="136"/>
        <end position="156"/>
    </location>
</feature>
<dbReference type="GO" id="GO:0015421">
    <property type="term" value="F:ABC-type oligopeptide transporter activity"/>
    <property type="evidence" value="ECO:0007669"/>
    <property type="project" value="TreeGrafter"/>
</dbReference>
<dbReference type="STRING" id="587909.SAMN05421810_10843"/>
<evidence type="ECO:0000313" key="15">
    <source>
        <dbReference type="Proteomes" id="UP000198727"/>
    </source>
</evidence>
<dbReference type="RefSeq" id="WP_092533201.1">
    <property type="nucleotide sequence ID" value="NZ_FOWW01000008.1"/>
</dbReference>
<feature type="transmembrane region" description="Helical" evidence="11">
    <location>
        <begin position="162"/>
        <end position="183"/>
    </location>
</feature>
<feature type="transmembrane region" description="Helical" evidence="11">
    <location>
        <begin position="275"/>
        <end position="296"/>
    </location>
</feature>
<name>A0A1I5YXC3_9PSEU</name>
<dbReference type="PROSITE" id="PS00211">
    <property type="entry name" value="ABC_TRANSPORTER_1"/>
    <property type="match status" value="1"/>
</dbReference>
<dbReference type="Pfam" id="PF00005">
    <property type="entry name" value="ABC_tran"/>
    <property type="match status" value="1"/>
</dbReference>
<proteinExistence type="inferred from homology"/>
<dbReference type="PANTHER" id="PTHR43394">
    <property type="entry name" value="ATP-DEPENDENT PERMEASE MDL1, MITOCHONDRIAL"/>
    <property type="match status" value="1"/>
</dbReference>
<keyword evidence="15" id="KW-1185">Reference proteome</keyword>
<evidence type="ECO:0000256" key="6">
    <source>
        <dbReference type="ARBA" id="ARBA00022840"/>
    </source>
</evidence>
<dbReference type="Proteomes" id="UP000198727">
    <property type="component" value="Unassembled WGS sequence"/>
</dbReference>
<dbReference type="InterPro" id="IPR036640">
    <property type="entry name" value="ABC1_TM_sf"/>
</dbReference>
<evidence type="ECO:0000256" key="2">
    <source>
        <dbReference type="ARBA" id="ARBA00022448"/>
    </source>
</evidence>
<feature type="region of interest" description="Disordered" evidence="10">
    <location>
        <begin position="579"/>
        <end position="599"/>
    </location>
</feature>
<evidence type="ECO:0000259" key="12">
    <source>
        <dbReference type="PROSITE" id="PS50893"/>
    </source>
</evidence>
<dbReference type="InterPro" id="IPR027417">
    <property type="entry name" value="P-loop_NTPase"/>
</dbReference>
<dbReference type="GO" id="GO:0016887">
    <property type="term" value="F:ATP hydrolysis activity"/>
    <property type="evidence" value="ECO:0007669"/>
    <property type="project" value="InterPro"/>
</dbReference>
<accession>A0A1I5YXC3</accession>
<comment type="subcellular location">
    <subcellularLocation>
        <location evidence="1">Cell membrane</location>
        <topology evidence="1">Multi-pass membrane protein</topology>
    </subcellularLocation>
</comment>
<dbReference type="OrthoDB" id="9806127at2"/>
<dbReference type="InterPro" id="IPR011527">
    <property type="entry name" value="ABC1_TM_dom"/>
</dbReference>
<dbReference type="FunFam" id="3.40.50.300:FF:000299">
    <property type="entry name" value="ABC transporter ATP-binding protein/permease"/>
    <property type="match status" value="1"/>
</dbReference>
<evidence type="ECO:0000256" key="4">
    <source>
        <dbReference type="ARBA" id="ARBA00022692"/>
    </source>
</evidence>
<dbReference type="SUPFAM" id="SSF90123">
    <property type="entry name" value="ABC transporter transmembrane region"/>
    <property type="match status" value="1"/>
</dbReference>
<dbReference type="InterPro" id="IPR017871">
    <property type="entry name" value="ABC_transporter-like_CS"/>
</dbReference>
<dbReference type="GO" id="GO:0005886">
    <property type="term" value="C:plasma membrane"/>
    <property type="evidence" value="ECO:0007669"/>
    <property type="project" value="UniProtKB-SubCell"/>
</dbReference>
<feature type="transmembrane region" description="Helical" evidence="11">
    <location>
        <begin position="57"/>
        <end position="83"/>
    </location>
</feature>
<dbReference type="SMART" id="SM00382">
    <property type="entry name" value="AAA"/>
    <property type="match status" value="1"/>
</dbReference>
<evidence type="ECO:0000256" key="10">
    <source>
        <dbReference type="SAM" id="MobiDB-lite"/>
    </source>
</evidence>
<protein>
    <submittedName>
        <fullName evidence="14">ATP-binding cassette, subfamily B/ATP-binding cassette, subfamily C</fullName>
    </submittedName>
</protein>
<evidence type="ECO:0000256" key="3">
    <source>
        <dbReference type="ARBA" id="ARBA00022475"/>
    </source>
</evidence>
<evidence type="ECO:0000256" key="5">
    <source>
        <dbReference type="ARBA" id="ARBA00022741"/>
    </source>
</evidence>
<keyword evidence="7 11" id="KW-1133">Transmembrane helix</keyword>
<evidence type="ECO:0000256" key="11">
    <source>
        <dbReference type="SAM" id="Phobius"/>
    </source>
</evidence>
<feature type="transmembrane region" description="Helical" evidence="11">
    <location>
        <begin position="25"/>
        <end position="45"/>
    </location>
</feature>
<dbReference type="PANTHER" id="PTHR43394:SF1">
    <property type="entry name" value="ATP-BINDING CASSETTE SUB-FAMILY B MEMBER 10, MITOCHONDRIAL"/>
    <property type="match status" value="1"/>
</dbReference>
<keyword evidence="2" id="KW-0813">Transport</keyword>
<dbReference type="EMBL" id="FOWW01000008">
    <property type="protein sequence ID" value="SFQ48854.1"/>
    <property type="molecule type" value="Genomic_DNA"/>
</dbReference>
<sequence length="599" mass="62843">MSAPAAPRARLRDLARLASGHSRTLAAAIALTVVASGLGLLQPLLVRQAVDGAGRSVPWALLVGLALLFAGQALVDAAGLFLLERTGEAVVLGLRRRLVARLLRLRMDVYDRHRVGDLLSRVGTDTTVLREVTTQAAVQLVTGALTAVGTVALMVWLDPLLFLLVATTIAVAAVVVTTLLGRLRVASEQAQRGVGAMSADLERALGAIRTVRASRAERRETDRVSRRAEEAYAAGVRAAKLTSVMSPAVELALRGSLLLVLLIGGTMVARDATSLGNLVAFLLYATYLVVPLASVLQGIGTVQRGMGALQRVHEAGTLPTEPTGGATLPACPDGSPVLEFRDVWFRYRDRPVLRGVSFAVPEHAHVALVGRSGAGKSTILSLVARFHEPTSGAIRFSGRPAAELDRAECRARIALVDQNTPVLHGTLRENLTYAAPDASAAELARVVDLVNLGDVVDRLPDGLDSPVGERGNQLSGGECQRVAIARALLCRPALLLLDEPTAHLDAINEAALTRAIGQVAEECALLVIAHRLSTVRRAEHIVVLDGGRVVAGGGHDQLVRCSPVYRDLVLAGLDGTGGTGGTVVEEPEGSSGPTNARTG</sequence>
<comment type="similarity">
    <text evidence="9">Belongs to the ABC transporter superfamily. Lipid exporter (TC 3.A.1.106) family.</text>
</comment>
<dbReference type="InterPro" id="IPR003439">
    <property type="entry name" value="ABC_transporter-like_ATP-bd"/>
</dbReference>
<dbReference type="InterPro" id="IPR003593">
    <property type="entry name" value="AAA+_ATPase"/>
</dbReference>
<organism evidence="14 15">
    <name type="scientific">Amycolatopsis arida</name>
    <dbReference type="NCBI Taxonomy" id="587909"/>
    <lineage>
        <taxon>Bacteria</taxon>
        <taxon>Bacillati</taxon>
        <taxon>Actinomycetota</taxon>
        <taxon>Actinomycetes</taxon>
        <taxon>Pseudonocardiales</taxon>
        <taxon>Pseudonocardiaceae</taxon>
        <taxon>Amycolatopsis</taxon>
    </lineage>
</organism>
<keyword evidence="5" id="KW-0547">Nucleotide-binding</keyword>
<dbReference type="SUPFAM" id="SSF52540">
    <property type="entry name" value="P-loop containing nucleoside triphosphate hydrolases"/>
    <property type="match status" value="1"/>
</dbReference>
<dbReference type="InterPro" id="IPR039421">
    <property type="entry name" value="Type_1_exporter"/>
</dbReference>
<evidence type="ECO:0000256" key="1">
    <source>
        <dbReference type="ARBA" id="ARBA00004651"/>
    </source>
</evidence>
<evidence type="ECO:0000256" key="7">
    <source>
        <dbReference type="ARBA" id="ARBA00022989"/>
    </source>
</evidence>
<keyword evidence="6 14" id="KW-0067">ATP-binding</keyword>
<evidence type="ECO:0000256" key="8">
    <source>
        <dbReference type="ARBA" id="ARBA00023136"/>
    </source>
</evidence>
<reference evidence="15" key="1">
    <citation type="submission" date="2016-10" db="EMBL/GenBank/DDBJ databases">
        <authorList>
            <person name="Varghese N."/>
            <person name="Submissions S."/>
        </authorList>
    </citation>
    <scope>NUCLEOTIDE SEQUENCE [LARGE SCALE GENOMIC DNA]</scope>
    <source>
        <strain evidence="15">CGMCC 4.5579</strain>
    </source>
</reference>
<keyword evidence="3" id="KW-1003">Cell membrane</keyword>
<evidence type="ECO:0000256" key="9">
    <source>
        <dbReference type="ARBA" id="ARBA00061644"/>
    </source>
</evidence>
<dbReference type="GO" id="GO:0005524">
    <property type="term" value="F:ATP binding"/>
    <property type="evidence" value="ECO:0007669"/>
    <property type="project" value="UniProtKB-KW"/>
</dbReference>
<dbReference type="AlphaFoldDB" id="A0A1I5YXC3"/>
<evidence type="ECO:0000313" key="14">
    <source>
        <dbReference type="EMBL" id="SFQ48854.1"/>
    </source>
</evidence>
<keyword evidence="4 11" id="KW-0812">Transmembrane</keyword>
<gene>
    <name evidence="14" type="ORF">SAMN05421810_10843</name>
</gene>
<dbReference type="Gene3D" id="1.20.1560.10">
    <property type="entry name" value="ABC transporter type 1, transmembrane domain"/>
    <property type="match status" value="1"/>
</dbReference>
<feature type="domain" description="ABC transmembrane type-1" evidence="13">
    <location>
        <begin position="26"/>
        <end position="304"/>
    </location>
</feature>
<dbReference type="Gene3D" id="3.40.50.300">
    <property type="entry name" value="P-loop containing nucleotide triphosphate hydrolases"/>
    <property type="match status" value="1"/>
</dbReference>
<feature type="domain" description="ABC transporter" evidence="12">
    <location>
        <begin position="338"/>
        <end position="571"/>
    </location>
</feature>
<dbReference type="Pfam" id="PF00664">
    <property type="entry name" value="ABC_membrane"/>
    <property type="match status" value="1"/>
</dbReference>
<dbReference type="CDD" id="cd18551">
    <property type="entry name" value="ABC_6TM_LmrA_like"/>
    <property type="match status" value="1"/>
</dbReference>